<name>A0A3G9GDR2_9NEIS</name>
<feature type="domain" description="DUF4124" evidence="3">
    <location>
        <begin position="7"/>
        <end position="56"/>
    </location>
</feature>
<dbReference type="EMBL" id="AP018823">
    <property type="protein sequence ID" value="BBF83726.1"/>
    <property type="molecule type" value="Genomic_DNA"/>
</dbReference>
<reference evidence="5" key="1">
    <citation type="journal article" date="2017" name="Biotechnol. Biofuels">
        <title>Evaluation of environmental bacterial communities as a factor affecting the growth of duckweed Lemna minor.</title>
        <authorList>
            <person name="Ishizawa H."/>
            <person name="Kuroda M."/>
            <person name="Morikawa M."/>
            <person name="Ike M."/>
        </authorList>
    </citation>
    <scope>NUCLEOTIDE SEQUENCE [LARGE SCALE GENOMIC DNA]</scope>
    <source>
        <strain evidence="5">H3</strain>
    </source>
</reference>
<evidence type="ECO:0000256" key="2">
    <source>
        <dbReference type="SAM" id="SignalP"/>
    </source>
</evidence>
<reference evidence="5" key="3">
    <citation type="journal article" date="2017" name="Plant Physiol. Biochem.">
        <title>Differential oxidative and antioxidative response of duckweed Lemna minor toward plant growth promoting/inhibiting bacteria.</title>
        <authorList>
            <person name="Ishizawa H."/>
            <person name="Kuroda M."/>
            <person name="Morikawa M."/>
            <person name="Ike M."/>
        </authorList>
    </citation>
    <scope>NUCLEOTIDE SEQUENCE [LARGE SCALE GENOMIC DNA]</scope>
    <source>
        <strain evidence="5">H3</strain>
    </source>
</reference>
<accession>A0A3G9GDR2</accession>
<dbReference type="Proteomes" id="UP000198290">
    <property type="component" value="Chromosome"/>
</dbReference>
<evidence type="ECO:0000256" key="1">
    <source>
        <dbReference type="SAM" id="Coils"/>
    </source>
</evidence>
<keyword evidence="5" id="KW-1185">Reference proteome</keyword>
<dbReference type="InterPro" id="IPR025392">
    <property type="entry name" value="DUF4124"/>
</dbReference>
<dbReference type="AlphaFoldDB" id="A0A3G9GDR2"/>
<proteinExistence type="predicted"/>
<feature type="coiled-coil region" evidence="1">
    <location>
        <begin position="69"/>
        <end position="96"/>
    </location>
</feature>
<dbReference type="Pfam" id="PF13511">
    <property type="entry name" value="DUF4124"/>
    <property type="match status" value="1"/>
</dbReference>
<dbReference type="OrthoDB" id="8596398at2"/>
<organism evidence="4 5">
    <name type="scientific">Aquitalea magnusonii</name>
    <dbReference type="NCBI Taxonomy" id="332411"/>
    <lineage>
        <taxon>Bacteria</taxon>
        <taxon>Pseudomonadati</taxon>
        <taxon>Pseudomonadota</taxon>
        <taxon>Betaproteobacteria</taxon>
        <taxon>Neisseriales</taxon>
        <taxon>Chromobacteriaceae</taxon>
        <taxon>Aquitalea</taxon>
    </lineage>
</organism>
<dbReference type="RefSeq" id="WP_145985744.1">
    <property type="nucleotide sequence ID" value="NZ_AP018823.1"/>
</dbReference>
<gene>
    <name evidence="4" type="ORF">DLM_0038</name>
</gene>
<feature type="signal peptide" evidence="2">
    <location>
        <begin position="1"/>
        <end position="18"/>
    </location>
</feature>
<evidence type="ECO:0000313" key="4">
    <source>
        <dbReference type="EMBL" id="BBF83726.1"/>
    </source>
</evidence>
<evidence type="ECO:0000259" key="3">
    <source>
        <dbReference type="Pfam" id="PF13511"/>
    </source>
</evidence>
<feature type="chain" id="PRO_5017979504" description="DUF4124 domain-containing protein" evidence="2">
    <location>
        <begin position="19"/>
        <end position="142"/>
    </location>
</feature>
<keyword evidence="1" id="KW-0175">Coiled coil</keyword>
<keyword evidence="2" id="KW-0732">Signal</keyword>
<sequence>MSRFAILLLWLLPTALQAAVFKCISPDGHHSYQDQPCPLGHATHTLQASYFSQVSRESYPQQPLSRQQQVQHDKRLQQLQRKEQQLRIRQRQLALKNCQRLQRRQQVLHAQLLASRSARQTQRLQARLVSQQQALQDAACIP</sequence>
<protein>
    <recommendedName>
        <fullName evidence="3">DUF4124 domain-containing protein</fullName>
    </recommendedName>
</protein>
<reference evidence="4 5" key="2">
    <citation type="journal article" date="2017" name="Genome Announc.">
        <title>Draft genome sequence of Aquitalea magnusonii strain H3, a plant growth-promoting bacterium of duckweed Lemna minor.</title>
        <authorList>
            <person name="Ishizawa H."/>
            <person name="Kuroda M."/>
            <person name="Ike M."/>
        </authorList>
    </citation>
    <scope>NUCLEOTIDE SEQUENCE [LARGE SCALE GENOMIC DNA]</scope>
    <source>
        <strain evidence="4 5">H3</strain>
    </source>
</reference>
<evidence type="ECO:0000313" key="5">
    <source>
        <dbReference type="Proteomes" id="UP000198290"/>
    </source>
</evidence>
<dbReference type="KEGG" id="amah:DLM_0038"/>